<dbReference type="NCBIfam" id="TIGR03804">
    <property type="entry name" value="para_beta_helix"/>
    <property type="match status" value="1"/>
</dbReference>
<dbReference type="InterPro" id="IPR039448">
    <property type="entry name" value="Beta_helix"/>
</dbReference>
<evidence type="ECO:0000313" key="2">
    <source>
        <dbReference type="EMBL" id="ABO34911.1"/>
    </source>
</evidence>
<name>A4FXI2_METM5</name>
<accession>A4FXI2</accession>
<reference evidence="2 3" key="1">
    <citation type="submission" date="2007-03" db="EMBL/GenBank/DDBJ databases">
        <title>Complete sequence of chromosome of Methanococcus maripaludis C5.</title>
        <authorList>
            <consortium name="US DOE Joint Genome Institute"/>
            <person name="Copeland A."/>
            <person name="Lucas S."/>
            <person name="Lapidus A."/>
            <person name="Barry K."/>
            <person name="Glavina del Rio T."/>
            <person name="Dalin E."/>
            <person name="Tice H."/>
            <person name="Pitluck S."/>
            <person name="Chertkov O."/>
            <person name="Brettin T."/>
            <person name="Bruce D."/>
            <person name="Han C."/>
            <person name="Detter J.C."/>
            <person name="Schmutz J."/>
            <person name="Larimer F."/>
            <person name="Land M."/>
            <person name="Hauser L."/>
            <person name="Kyrpides N."/>
            <person name="Mikhailova N."/>
            <person name="Sieprawska-Lupa M."/>
            <person name="Whitman W.B."/>
            <person name="Richardson P."/>
        </authorList>
    </citation>
    <scope>NUCLEOTIDE SEQUENCE [LARGE SCALE GENOMIC DNA]</scope>
    <source>
        <strain evidence="3">C5 / ATCC BAA-1333</strain>
    </source>
</reference>
<dbReference type="OrthoDB" id="375283at2157"/>
<sequence>MNDITGPIYITANDVTFDGNRYHISGDGSGVYLINCKGATVKDTTISCQLAGIVLQNATNCMIEKNNVTGCCYGIALMCESDGNKIINNDVCNNNLGFYYGGGIVALGYDCDGNKIHANTVLNNSYWYFTSWWPDWEKEFVPNDISLDEEVNDISGNHITE</sequence>
<gene>
    <name evidence="2" type="ordered locus">MmarC5_0597</name>
</gene>
<dbReference type="SMART" id="SM00710">
    <property type="entry name" value="PbH1"/>
    <property type="match status" value="5"/>
</dbReference>
<protein>
    <recommendedName>
        <fullName evidence="1">Right handed beta helix domain-containing protein</fullName>
    </recommendedName>
</protein>
<dbReference type="RefSeq" id="WP_011868365.1">
    <property type="nucleotide sequence ID" value="NC_009135.1"/>
</dbReference>
<proteinExistence type="predicted"/>
<dbReference type="SUPFAM" id="SSF51126">
    <property type="entry name" value="Pectin lyase-like"/>
    <property type="match status" value="1"/>
</dbReference>
<feature type="domain" description="Right handed beta helix" evidence="1">
    <location>
        <begin position="8"/>
        <end position="125"/>
    </location>
</feature>
<evidence type="ECO:0000313" key="3">
    <source>
        <dbReference type="Proteomes" id="UP000000253"/>
    </source>
</evidence>
<dbReference type="KEGG" id="mmq:MmarC5_0597"/>
<dbReference type="InterPro" id="IPR022441">
    <property type="entry name" value="Para_beta_helix_rpt-2"/>
</dbReference>
<dbReference type="HOGENOM" id="CLU_1639978_0_0_2"/>
<dbReference type="STRING" id="402880.MmarC5_0597"/>
<organism evidence="2 3">
    <name type="scientific">Methanococcus maripaludis (strain C5 / ATCC BAA-1333)</name>
    <dbReference type="NCBI Taxonomy" id="402880"/>
    <lineage>
        <taxon>Archaea</taxon>
        <taxon>Methanobacteriati</taxon>
        <taxon>Methanobacteriota</taxon>
        <taxon>Methanomada group</taxon>
        <taxon>Methanococci</taxon>
        <taxon>Methanococcales</taxon>
        <taxon>Methanococcaceae</taxon>
        <taxon>Methanococcus</taxon>
    </lineage>
</organism>
<dbReference type="Proteomes" id="UP000000253">
    <property type="component" value="Chromosome"/>
</dbReference>
<dbReference type="InterPro" id="IPR011050">
    <property type="entry name" value="Pectin_lyase_fold/virulence"/>
</dbReference>
<dbReference type="eggNOG" id="arCOG02499">
    <property type="taxonomic scope" value="Archaea"/>
</dbReference>
<dbReference type="GeneID" id="4929333"/>
<dbReference type="Pfam" id="PF13229">
    <property type="entry name" value="Beta_helix"/>
    <property type="match status" value="1"/>
</dbReference>
<evidence type="ECO:0000259" key="1">
    <source>
        <dbReference type="Pfam" id="PF13229"/>
    </source>
</evidence>
<dbReference type="InterPro" id="IPR012334">
    <property type="entry name" value="Pectin_lyas_fold"/>
</dbReference>
<dbReference type="EMBL" id="CP000609">
    <property type="protein sequence ID" value="ABO34911.1"/>
    <property type="molecule type" value="Genomic_DNA"/>
</dbReference>
<dbReference type="Gene3D" id="2.160.20.10">
    <property type="entry name" value="Single-stranded right-handed beta-helix, Pectin lyase-like"/>
    <property type="match status" value="1"/>
</dbReference>
<dbReference type="InterPro" id="IPR006626">
    <property type="entry name" value="PbH1"/>
</dbReference>
<dbReference type="AlphaFoldDB" id="A4FXI2"/>